<name>A0A6J5MDN8_9CAUD</name>
<accession>A0A6J5MDN8</accession>
<proteinExistence type="predicted"/>
<gene>
    <name evidence="1" type="ORF">UFOVP462_9</name>
</gene>
<organism evidence="1">
    <name type="scientific">uncultured Caudovirales phage</name>
    <dbReference type="NCBI Taxonomy" id="2100421"/>
    <lineage>
        <taxon>Viruses</taxon>
        <taxon>Duplodnaviria</taxon>
        <taxon>Heunggongvirae</taxon>
        <taxon>Uroviricota</taxon>
        <taxon>Caudoviricetes</taxon>
        <taxon>Peduoviridae</taxon>
        <taxon>Maltschvirus</taxon>
        <taxon>Maltschvirus maltsch</taxon>
    </lineage>
</organism>
<dbReference type="InterPro" id="IPR010064">
    <property type="entry name" value="HK97-gp10_tail"/>
</dbReference>
<sequence length="175" mass="19150">MELQVKGLDALIRKMDKLAAAAKTEVQAELNDWADTTAQNAKSLVSANSSDEGMLLRSINPNYGNGYASVTASAIYAAYVEFGTRKYAAAYVSSLPADWQAYAATFKGSTGGTFREFVKSLMAWGSRTGKMDPKYAYVTALKILREGVKARPFLYPSVQKTLPVLKKNLRAIFKL</sequence>
<dbReference type="EMBL" id="LR796431">
    <property type="protein sequence ID" value="CAB4143977.1"/>
    <property type="molecule type" value="Genomic_DNA"/>
</dbReference>
<protein>
    <submittedName>
        <fullName evidence="1">Bacteriophage HK97-gp10, putative tail-component</fullName>
    </submittedName>
</protein>
<dbReference type="Pfam" id="PF04883">
    <property type="entry name" value="HK97-gp10_like"/>
    <property type="match status" value="1"/>
</dbReference>
<reference evidence="1" key="1">
    <citation type="submission" date="2020-04" db="EMBL/GenBank/DDBJ databases">
        <authorList>
            <person name="Chiriac C."/>
            <person name="Salcher M."/>
            <person name="Ghai R."/>
            <person name="Kavagutti S V."/>
        </authorList>
    </citation>
    <scope>NUCLEOTIDE SEQUENCE</scope>
</reference>
<evidence type="ECO:0000313" key="1">
    <source>
        <dbReference type="EMBL" id="CAB4143977.1"/>
    </source>
</evidence>